<evidence type="ECO:0000259" key="4">
    <source>
        <dbReference type="Pfam" id="PF00465"/>
    </source>
</evidence>
<evidence type="ECO:0000313" key="6">
    <source>
        <dbReference type="EMBL" id="MEX0428633.1"/>
    </source>
</evidence>
<feature type="domain" description="Alcohol dehydrogenase iron-type/glycerol dehydrogenase GldA" evidence="4">
    <location>
        <begin position="16"/>
        <end position="183"/>
    </location>
</feature>
<dbReference type="InterPro" id="IPR001670">
    <property type="entry name" value="ADH_Fe/GldA"/>
</dbReference>
<feature type="domain" description="Fe-containing alcohol dehydrogenase-like C-terminal" evidence="5">
    <location>
        <begin position="194"/>
        <end position="379"/>
    </location>
</feature>
<comment type="similarity">
    <text evidence="1">Belongs to the iron-containing alcohol dehydrogenase family.</text>
</comment>
<keyword evidence="3" id="KW-0520">NAD</keyword>
<evidence type="ECO:0000313" key="7">
    <source>
        <dbReference type="Proteomes" id="UP001556631"/>
    </source>
</evidence>
<dbReference type="Gene3D" id="3.40.50.1970">
    <property type="match status" value="1"/>
</dbReference>
<dbReference type="EMBL" id="JBFPJR010000023">
    <property type="protein sequence ID" value="MEX0428633.1"/>
    <property type="molecule type" value="Genomic_DNA"/>
</dbReference>
<dbReference type="InterPro" id="IPR039697">
    <property type="entry name" value="Alcohol_dehydrogenase_Fe"/>
</dbReference>
<evidence type="ECO:0000256" key="2">
    <source>
        <dbReference type="ARBA" id="ARBA00023002"/>
    </source>
</evidence>
<dbReference type="PANTHER" id="PTHR11496:SF102">
    <property type="entry name" value="ALCOHOL DEHYDROGENASE 4"/>
    <property type="match status" value="1"/>
</dbReference>
<dbReference type="Pfam" id="PF00465">
    <property type="entry name" value="Fe-ADH"/>
    <property type="match status" value="1"/>
</dbReference>
<organism evidence="6 7">
    <name type="scientific">Nocardioides eburneus</name>
    <dbReference type="NCBI Taxonomy" id="3231482"/>
    <lineage>
        <taxon>Bacteria</taxon>
        <taxon>Bacillati</taxon>
        <taxon>Actinomycetota</taxon>
        <taxon>Actinomycetes</taxon>
        <taxon>Propionibacteriales</taxon>
        <taxon>Nocardioidaceae</taxon>
        <taxon>Nocardioides</taxon>
    </lineage>
</organism>
<dbReference type="PANTHER" id="PTHR11496">
    <property type="entry name" value="ALCOHOL DEHYDROGENASE"/>
    <property type="match status" value="1"/>
</dbReference>
<evidence type="ECO:0000259" key="5">
    <source>
        <dbReference type="Pfam" id="PF25137"/>
    </source>
</evidence>
<reference evidence="6 7" key="1">
    <citation type="submission" date="2024-07" db="EMBL/GenBank/DDBJ databases">
        <authorList>
            <person name="Lee S."/>
            <person name="Kang M."/>
        </authorList>
    </citation>
    <scope>NUCLEOTIDE SEQUENCE [LARGE SCALE GENOMIC DNA]</scope>
    <source>
        <strain evidence="6 7">DS6</strain>
    </source>
</reference>
<comment type="caution">
    <text evidence="6">The sequence shown here is derived from an EMBL/GenBank/DDBJ whole genome shotgun (WGS) entry which is preliminary data.</text>
</comment>
<dbReference type="EC" id="1.1.1.1" evidence="6"/>
<keyword evidence="7" id="KW-1185">Reference proteome</keyword>
<sequence length="409" mass="41559">MPESTAASPFGLLRLPGEIRFGAGAVAGLVPAVTALGRRVLACADPFIAGTDAFRQAIAALEAAGAEVLVVSEFASELPLHEVEACAARANDFAPEVVLGFGGGSSLDLAKLLALLVRHPGPVSQYYGENQVPGPVVPLVAVPTTAGTGSEVTPVAVLADPGRALKVGVSDHHLIPHLAVVDPELTVGAPAAVTAHSGIDALVHAVESFTARRRSAGWTAPARVFVGRNELSAPLSLEAARLIHGSLRTAVSDGADLPAREAMARGSLLAGMAFGTGGTHLSHAIQYPVGAMTKTPHGLGTGLLLPYVVAALRPVIDHELAELAAAMGLEPTADAAVDGLRSLVADIGIPTTLADLGLTAADLPRVVDLTLEVGRLVDNAPVPDGVEVRELVTEIAAAAVEGRTPRPLA</sequence>
<protein>
    <submittedName>
        <fullName evidence="6">Iron-containing alcohol dehydrogenase</fullName>
        <ecNumber evidence="6">1.1.1.1</ecNumber>
    </submittedName>
</protein>
<dbReference type="InterPro" id="IPR056798">
    <property type="entry name" value="ADH_Fe_C"/>
</dbReference>
<dbReference type="SUPFAM" id="SSF56796">
    <property type="entry name" value="Dehydroquinate synthase-like"/>
    <property type="match status" value="1"/>
</dbReference>
<dbReference type="RefSeq" id="WP_367994604.1">
    <property type="nucleotide sequence ID" value="NZ_JBFPJR010000023.1"/>
</dbReference>
<keyword evidence="2 6" id="KW-0560">Oxidoreductase</keyword>
<evidence type="ECO:0000256" key="1">
    <source>
        <dbReference type="ARBA" id="ARBA00007358"/>
    </source>
</evidence>
<dbReference type="PROSITE" id="PS00913">
    <property type="entry name" value="ADH_IRON_1"/>
    <property type="match status" value="1"/>
</dbReference>
<dbReference type="GO" id="GO:0004022">
    <property type="term" value="F:alcohol dehydrogenase (NAD+) activity"/>
    <property type="evidence" value="ECO:0007669"/>
    <property type="project" value="UniProtKB-EC"/>
</dbReference>
<dbReference type="Proteomes" id="UP001556631">
    <property type="component" value="Unassembled WGS sequence"/>
</dbReference>
<dbReference type="InterPro" id="IPR018211">
    <property type="entry name" value="ADH_Fe_CS"/>
</dbReference>
<name>A0ABV3T0A7_9ACTN</name>
<proteinExistence type="inferred from homology"/>
<dbReference type="Pfam" id="PF25137">
    <property type="entry name" value="ADH_Fe_C"/>
    <property type="match status" value="1"/>
</dbReference>
<gene>
    <name evidence="6" type="ORF">AB3X52_13460</name>
</gene>
<dbReference type="Gene3D" id="1.20.1090.10">
    <property type="entry name" value="Dehydroquinate synthase-like - alpha domain"/>
    <property type="match status" value="1"/>
</dbReference>
<accession>A0ABV3T0A7</accession>
<evidence type="ECO:0000256" key="3">
    <source>
        <dbReference type="ARBA" id="ARBA00023027"/>
    </source>
</evidence>